<comment type="caution">
    <text evidence="9">The sequence shown here is derived from an EMBL/GenBank/DDBJ whole genome shotgun (WGS) entry which is preliminary data.</text>
</comment>
<dbReference type="InterPro" id="IPR004358">
    <property type="entry name" value="Sig_transdc_His_kin-like_C"/>
</dbReference>
<dbReference type="InterPro" id="IPR036097">
    <property type="entry name" value="HisK_dim/P_sf"/>
</dbReference>
<evidence type="ECO:0000256" key="4">
    <source>
        <dbReference type="ARBA" id="ARBA00022553"/>
    </source>
</evidence>
<name>A0ABN1U1S3_9ACTN</name>
<dbReference type="SUPFAM" id="SSF55874">
    <property type="entry name" value="ATPase domain of HSP90 chaperone/DNA topoisomerase II/histidine kinase"/>
    <property type="match status" value="1"/>
</dbReference>
<evidence type="ECO:0000313" key="10">
    <source>
        <dbReference type="Proteomes" id="UP001501581"/>
    </source>
</evidence>
<dbReference type="RefSeq" id="WP_343996222.1">
    <property type="nucleotide sequence ID" value="NZ_BAAALG010000013.1"/>
</dbReference>
<dbReference type="PRINTS" id="PR00344">
    <property type="entry name" value="BCTRLSENSOR"/>
</dbReference>
<dbReference type="InterPro" id="IPR036890">
    <property type="entry name" value="HATPase_C_sf"/>
</dbReference>
<dbReference type="Pfam" id="PF02518">
    <property type="entry name" value="HATPase_c"/>
    <property type="match status" value="1"/>
</dbReference>
<dbReference type="PANTHER" id="PTHR43711:SF28">
    <property type="entry name" value="SENSOR HISTIDINE KINASE YXDK"/>
    <property type="match status" value="1"/>
</dbReference>
<dbReference type="Proteomes" id="UP001501581">
    <property type="component" value="Unassembled WGS sequence"/>
</dbReference>
<evidence type="ECO:0000256" key="5">
    <source>
        <dbReference type="ARBA" id="ARBA00022679"/>
    </source>
</evidence>
<dbReference type="InterPro" id="IPR003661">
    <property type="entry name" value="HisK_dim/P_dom"/>
</dbReference>
<organism evidence="9 10">
    <name type="scientific">Nocardioides dubius</name>
    <dbReference type="NCBI Taxonomy" id="317019"/>
    <lineage>
        <taxon>Bacteria</taxon>
        <taxon>Bacillati</taxon>
        <taxon>Actinomycetota</taxon>
        <taxon>Actinomycetes</taxon>
        <taxon>Propionibacteriales</taxon>
        <taxon>Nocardioidaceae</taxon>
        <taxon>Nocardioides</taxon>
    </lineage>
</organism>
<accession>A0ABN1U1S3</accession>
<dbReference type="InterPro" id="IPR050736">
    <property type="entry name" value="Sensor_HK_Regulatory"/>
</dbReference>
<evidence type="ECO:0000256" key="2">
    <source>
        <dbReference type="ARBA" id="ARBA00004236"/>
    </source>
</evidence>
<dbReference type="PROSITE" id="PS50109">
    <property type="entry name" value="HIS_KIN"/>
    <property type="match status" value="1"/>
</dbReference>
<dbReference type="SMART" id="SM00387">
    <property type="entry name" value="HATPase_c"/>
    <property type="match status" value="1"/>
</dbReference>
<dbReference type="InterPro" id="IPR003594">
    <property type="entry name" value="HATPase_dom"/>
</dbReference>
<evidence type="ECO:0000256" key="6">
    <source>
        <dbReference type="ARBA" id="ARBA00022777"/>
    </source>
</evidence>
<keyword evidence="6" id="KW-0418">Kinase</keyword>
<dbReference type="Gene3D" id="3.30.565.10">
    <property type="entry name" value="Histidine kinase-like ATPase, C-terminal domain"/>
    <property type="match status" value="1"/>
</dbReference>
<dbReference type="PANTHER" id="PTHR43711">
    <property type="entry name" value="TWO-COMPONENT HISTIDINE KINASE"/>
    <property type="match status" value="1"/>
</dbReference>
<feature type="domain" description="Histidine kinase" evidence="8">
    <location>
        <begin position="368"/>
        <end position="583"/>
    </location>
</feature>
<dbReference type="InterPro" id="IPR005467">
    <property type="entry name" value="His_kinase_dom"/>
</dbReference>
<keyword evidence="5" id="KW-0808">Transferase</keyword>
<gene>
    <name evidence="9" type="ORF">GCM10009668_35600</name>
</gene>
<evidence type="ECO:0000256" key="7">
    <source>
        <dbReference type="ARBA" id="ARBA00023012"/>
    </source>
</evidence>
<keyword evidence="10" id="KW-1185">Reference proteome</keyword>
<protein>
    <recommendedName>
        <fullName evidence="3">histidine kinase</fullName>
        <ecNumber evidence="3">2.7.13.3</ecNumber>
    </recommendedName>
</protein>
<proteinExistence type="predicted"/>
<reference evidence="9 10" key="1">
    <citation type="journal article" date="2019" name="Int. J. Syst. Evol. Microbiol.">
        <title>The Global Catalogue of Microorganisms (GCM) 10K type strain sequencing project: providing services to taxonomists for standard genome sequencing and annotation.</title>
        <authorList>
            <consortium name="The Broad Institute Genomics Platform"/>
            <consortium name="The Broad Institute Genome Sequencing Center for Infectious Disease"/>
            <person name="Wu L."/>
            <person name="Ma J."/>
        </authorList>
    </citation>
    <scope>NUCLEOTIDE SEQUENCE [LARGE SCALE GENOMIC DNA]</scope>
    <source>
        <strain evidence="9 10">JCM 13008</strain>
    </source>
</reference>
<evidence type="ECO:0000256" key="3">
    <source>
        <dbReference type="ARBA" id="ARBA00012438"/>
    </source>
</evidence>
<sequence>MTDSVYHYNRQAESPRHFIEAGAPRAARALSLVDPITRKKLRDVLHELTDLTGFAVAGFNRVRDDGYIQLVETVGTSLSDADLERTALPLELWHRAVGQTAHWGGWLYTAAADCPDEIRDFLLIAEGEPPATDPELWDPYCGLDFPIHDDNGALVGSLGIDLPRDGKVPPPERHHQLNAVGRLAARSVLAIVERDLALQRARIVQATHNASVRASRAASVPELVADAIEGITNGIDADQVTAGWFHPAVLDLRMPSDPALADQRLAVVNVWHRDTVLRVVESGGGHQHGASPETLLLPIGDDTACYGALVVRRSSTRASWTRAELEGARAIAVELAHAISAYLVRNRLHDQLDALRGEIDHHVQVAASVAHDLASPLHAMANYLDLLEERSLADPALRARLLSALRAGTTQVTDVAEQLQVLHGERHDQEGHTLDLAPLFDEVLHLHQPQAEQGRQLLEARIETDHTLTHGNRSDLRRVLVNITSNALKYTPAEGRIELSLREDGDQLVLECRDTGIGIAERQLPHVFEEFYRAPDPWARSRPGTGLGLPIVKRLVEDLGGSVRLTSALGVGTSVEVRLPRVA</sequence>
<comment type="catalytic activity">
    <reaction evidence="1">
        <text>ATP + protein L-histidine = ADP + protein N-phospho-L-histidine.</text>
        <dbReference type="EC" id="2.7.13.3"/>
    </reaction>
</comment>
<keyword evidence="4" id="KW-0597">Phosphoprotein</keyword>
<comment type="subcellular location">
    <subcellularLocation>
        <location evidence="2">Cell membrane</location>
    </subcellularLocation>
</comment>
<dbReference type="SUPFAM" id="SSF47384">
    <property type="entry name" value="Homodimeric domain of signal transducing histidine kinase"/>
    <property type="match status" value="1"/>
</dbReference>
<evidence type="ECO:0000259" key="8">
    <source>
        <dbReference type="PROSITE" id="PS50109"/>
    </source>
</evidence>
<keyword evidence="7" id="KW-0902">Two-component regulatory system</keyword>
<dbReference type="EMBL" id="BAAALG010000013">
    <property type="protein sequence ID" value="GAA1111314.1"/>
    <property type="molecule type" value="Genomic_DNA"/>
</dbReference>
<dbReference type="EC" id="2.7.13.3" evidence="3"/>
<dbReference type="CDD" id="cd00082">
    <property type="entry name" value="HisKA"/>
    <property type="match status" value="1"/>
</dbReference>
<evidence type="ECO:0000256" key="1">
    <source>
        <dbReference type="ARBA" id="ARBA00000085"/>
    </source>
</evidence>
<evidence type="ECO:0000313" key="9">
    <source>
        <dbReference type="EMBL" id="GAA1111314.1"/>
    </source>
</evidence>